<dbReference type="InterPro" id="IPR011335">
    <property type="entry name" value="Restrct_endonuc-II-like"/>
</dbReference>
<dbReference type="OrthoDB" id="3289716at2"/>
<feature type="domain" description="Putative restriction endonuclease" evidence="1">
    <location>
        <begin position="27"/>
        <end position="183"/>
    </location>
</feature>
<name>A0A318LMN1_9PSEU</name>
<evidence type="ECO:0000313" key="3">
    <source>
        <dbReference type="Proteomes" id="UP000247892"/>
    </source>
</evidence>
<dbReference type="Gene3D" id="3.90.1570.10">
    <property type="entry name" value="tt1808, chain A"/>
    <property type="match status" value="1"/>
</dbReference>
<protein>
    <recommendedName>
        <fullName evidence="1">Putative restriction endonuclease domain-containing protein</fullName>
    </recommendedName>
</protein>
<proteinExistence type="predicted"/>
<keyword evidence="3" id="KW-1185">Reference proteome</keyword>
<dbReference type="Pfam" id="PF05685">
    <property type="entry name" value="Uma2"/>
    <property type="match status" value="1"/>
</dbReference>
<dbReference type="Proteomes" id="UP000247892">
    <property type="component" value="Unassembled WGS sequence"/>
</dbReference>
<gene>
    <name evidence="2" type="ORF">BA062_24355</name>
</gene>
<organism evidence="2 3">
    <name type="scientific">Prauserella flavalba</name>
    <dbReference type="NCBI Taxonomy" id="1477506"/>
    <lineage>
        <taxon>Bacteria</taxon>
        <taxon>Bacillati</taxon>
        <taxon>Actinomycetota</taxon>
        <taxon>Actinomycetes</taxon>
        <taxon>Pseudonocardiales</taxon>
        <taxon>Pseudonocardiaceae</taxon>
        <taxon>Prauserella</taxon>
    </lineage>
</organism>
<dbReference type="EMBL" id="MASU01000011">
    <property type="protein sequence ID" value="PXY26290.1"/>
    <property type="molecule type" value="Genomic_DNA"/>
</dbReference>
<evidence type="ECO:0000313" key="2">
    <source>
        <dbReference type="EMBL" id="PXY26290.1"/>
    </source>
</evidence>
<dbReference type="AlphaFoldDB" id="A0A318LMN1"/>
<dbReference type="InterPro" id="IPR012296">
    <property type="entry name" value="Nuclease_put_TT1808"/>
</dbReference>
<dbReference type="InterPro" id="IPR008538">
    <property type="entry name" value="Uma2"/>
</dbReference>
<dbReference type="RefSeq" id="WP_110340727.1">
    <property type="nucleotide sequence ID" value="NZ_JBHVKT010000025.1"/>
</dbReference>
<reference evidence="2 3" key="1">
    <citation type="submission" date="2016-07" db="EMBL/GenBank/DDBJ databases">
        <title>Draft genome sequence of Prauserella sp. YIM 121212, isolated from alkaline soil.</title>
        <authorList>
            <person name="Ruckert C."/>
            <person name="Albersmeier A."/>
            <person name="Jiang C.-L."/>
            <person name="Jiang Y."/>
            <person name="Kalinowski J."/>
            <person name="Schneider O."/>
            <person name="Winkler A."/>
            <person name="Zotchev S.B."/>
        </authorList>
    </citation>
    <scope>NUCLEOTIDE SEQUENCE [LARGE SCALE GENOMIC DNA]</scope>
    <source>
        <strain evidence="2 3">YIM 121212</strain>
    </source>
</reference>
<sequence length="200" mass="21990">MSAPMSLPSPLDPLVEFYGSWNTGRAEDCLPLPLARAAKYECLGGYLTTSPHAGSANSYGEFRLAALLDGPVRAAGLVPYGTVNLRFADDTWIQPELAVLREPAGGVTWVSPDQVLLLVEFAEGERHGQHRIDKPELCAHAGVPWYLRVEIDYPARSVYLRLSELVDGRYEERAAAGSGERFRFAEPFAFDVDPAELLEP</sequence>
<evidence type="ECO:0000259" key="1">
    <source>
        <dbReference type="Pfam" id="PF05685"/>
    </source>
</evidence>
<dbReference type="SUPFAM" id="SSF52980">
    <property type="entry name" value="Restriction endonuclease-like"/>
    <property type="match status" value="1"/>
</dbReference>
<comment type="caution">
    <text evidence="2">The sequence shown here is derived from an EMBL/GenBank/DDBJ whole genome shotgun (WGS) entry which is preliminary data.</text>
</comment>
<accession>A0A318LMN1</accession>